<reference evidence="3" key="1">
    <citation type="journal article" date="2014" name="Genome Announc.">
        <title>Draft genome sequence of Colletotrichum sublineola, a destructive pathogen of cultivated sorghum.</title>
        <authorList>
            <person name="Baroncelli R."/>
            <person name="Sanz-Martin J.M."/>
            <person name="Rech G.E."/>
            <person name="Sukno S.A."/>
            <person name="Thon M.R."/>
        </authorList>
    </citation>
    <scope>NUCLEOTIDE SEQUENCE [LARGE SCALE GENOMIC DNA]</scope>
    <source>
        <strain evidence="3">TX430BB</strain>
    </source>
</reference>
<name>A0A066X683_COLSU</name>
<feature type="region of interest" description="Disordered" evidence="1">
    <location>
        <begin position="161"/>
        <end position="213"/>
    </location>
</feature>
<gene>
    <name evidence="2" type="ORF">CSUB01_00434</name>
</gene>
<feature type="compositionally biased region" description="Basic and acidic residues" evidence="1">
    <location>
        <begin position="198"/>
        <end position="213"/>
    </location>
</feature>
<dbReference type="AlphaFoldDB" id="A0A066X683"/>
<keyword evidence="3" id="KW-1185">Reference proteome</keyword>
<evidence type="ECO:0000256" key="1">
    <source>
        <dbReference type="SAM" id="MobiDB-lite"/>
    </source>
</evidence>
<dbReference type="HOGENOM" id="CLU_1294331_0_0_1"/>
<sequence length="213" mass="23408">MASTWQIPPLRGQARSSPKTPSRDCLTNRFIQALVRVQSRGSMFTLAFIELPPSQGLDQSVGASPVPLPVEREYLRAGGGAVVTGRKPDVQSRPSGRRGISPRLWGVRRRGREGEDTQKVRENISRKLHALLDSSSEPVKASWQCSPVFPGGGAVLLARSEPDREAYGPGREGESATPVTSRTPRPMGHPEPQYMRLKPREARRSQPDDRDPG</sequence>
<comment type="caution">
    <text evidence="2">The sequence shown here is derived from an EMBL/GenBank/DDBJ whole genome shotgun (WGS) entry which is preliminary data.</text>
</comment>
<dbReference type="EMBL" id="JMSE01001129">
    <property type="protein sequence ID" value="KDN64477.1"/>
    <property type="molecule type" value="Genomic_DNA"/>
</dbReference>
<proteinExistence type="predicted"/>
<evidence type="ECO:0000313" key="2">
    <source>
        <dbReference type="EMBL" id="KDN64477.1"/>
    </source>
</evidence>
<organism evidence="2 3">
    <name type="scientific">Colletotrichum sublineola</name>
    <name type="common">Sorghum anthracnose fungus</name>
    <dbReference type="NCBI Taxonomy" id="1173701"/>
    <lineage>
        <taxon>Eukaryota</taxon>
        <taxon>Fungi</taxon>
        <taxon>Dikarya</taxon>
        <taxon>Ascomycota</taxon>
        <taxon>Pezizomycotina</taxon>
        <taxon>Sordariomycetes</taxon>
        <taxon>Hypocreomycetidae</taxon>
        <taxon>Glomerellales</taxon>
        <taxon>Glomerellaceae</taxon>
        <taxon>Colletotrichum</taxon>
        <taxon>Colletotrichum graminicola species complex</taxon>
    </lineage>
</organism>
<accession>A0A066X683</accession>
<dbReference type="Proteomes" id="UP000027238">
    <property type="component" value="Unassembled WGS sequence"/>
</dbReference>
<evidence type="ECO:0000313" key="3">
    <source>
        <dbReference type="Proteomes" id="UP000027238"/>
    </source>
</evidence>
<feature type="region of interest" description="Disordered" evidence="1">
    <location>
        <begin position="1"/>
        <end position="23"/>
    </location>
</feature>
<protein>
    <submittedName>
        <fullName evidence="2">Uncharacterized protein</fullName>
    </submittedName>
</protein>
<feature type="compositionally biased region" description="Basic and acidic residues" evidence="1">
    <location>
        <begin position="161"/>
        <end position="174"/>
    </location>
</feature>